<name>A0A0F9EXA5_9ZZZZ</name>
<protein>
    <submittedName>
        <fullName evidence="1">Uncharacterized protein</fullName>
    </submittedName>
</protein>
<reference evidence="1" key="1">
    <citation type="journal article" date="2015" name="Nature">
        <title>Complex archaea that bridge the gap between prokaryotes and eukaryotes.</title>
        <authorList>
            <person name="Spang A."/>
            <person name="Saw J.H."/>
            <person name="Jorgensen S.L."/>
            <person name="Zaremba-Niedzwiedzka K."/>
            <person name="Martijn J."/>
            <person name="Lind A.E."/>
            <person name="van Eijk R."/>
            <person name="Schleper C."/>
            <person name="Guy L."/>
            <person name="Ettema T.J."/>
        </authorList>
    </citation>
    <scope>NUCLEOTIDE SEQUENCE</scope>
</reference>
<sequence length="63" mass="7254">SAAEVGLAHHSKCCDCAWDKQRYKTDTFPSFQCCHKFDQPLSVASHRMGILVSRTQMFPMWSF</sequence>
<organism evidence="1">
    <name type="scientific">marine sediment metagenome</name>
    <dbReference type="NCBI Taxonomy" id="412755"/>
    <lineage>
        <taxon>unclassified sequences</taxon>
        <taxon>metagenomes</taxon>
        <taxon>ecological metagenomes</taxon>
    </lineage>
</organism>
<evidence type="ECO:0000313" key="1">
    <source>
        <dbReference type="EMBL" id="KKL28448.1"/>
    </source>
</evidence>
<accession>A0A0F9EXA5</accession>
<comment type="caution">
    <text evidence="1">The sequence shown here is derived from an EMBL/GenBank/DDBJ whole genome shotgun (WGS) entry which is preliminary data.</text>
</comment>
<dbReference type="AlphaFoldDB" id="A0A0F9EXA5"/>
<dbReference type="EMBL" id="LAZR01035094">
    <property type="protein sequence ID" value="KKL28448.1"/>
    <property type="molecule type" value="Genomic_DNA"/>
</dbReference>
<feature type="non-terminal residue" evidence="1">
    <location>
        <position position="1"/>
    </location>
</feature>
<gene>
    <name evidence="1" type="ORF">LCGC14_2375010</name>
</gene>
<proteinExistence type="predicted"/>